<dbReference type="AlphaFoldDB" id="A0A8S3WTY6"/>
<dbReference type="Proteomes" id="UP000691718">
    <property type="component" value="Unassembled WGS sequence"/>
</dbReference>
<evidence type="ECO:0000313" key="3">
    <source>
        <dbReference type="Proteomes" id="UP000691718"/>
    </source>
</evidence>
<dbReference type="EMBL" id="CAJQZP010000746">
    <property type="protein sequence ID" value="CAG4982475.1"/>
    <property type="molecule type" value="Genomic_DNA"/>
</dbReference>
<evidence type="ECO:0000313" key="2">
    <source>
        <dbReference type="EMBL" id="CAG4982475.1"/>
    </source>
</evidence>
<organism evidence="2 3">
    <name type="scientific">Parnassius apollo</name>
    <name type="common">Apollo butterfly</name>
    <name type="synonym">Papilio apollo</name>
    <dbReference type="NCBI Taxonomy" id="110799"/>
    <lineage>
        <taxon>Eukaryota</taxon>
        <taxon>Metazoa</taxon>
        <taxon>Ecdysozoa</taxon>
        <taxon>Arthropoda</taxon>
        <taxon>Hexapoda</taxon>
        <taxon>Insecta</taxon>
        <taxon>Pterygota</taxon>
        <taxon>Neoptera</taxon>
        <taxon>Endopterygota</taxon>
        <taxon>Lepidoptera</taxon>
        <taxon>Glossata</taxon>
        <taxon>Ditrysia</taxon>
        <taxon>Papilionoidea</taxon>
        <taxon>Papilionidae</taxon>
        <taxon>Parnassiinae</taxon>
        <taxon>Parnassini</taxon>
        <taxon>Parnassius</taxon>
        <taxon>Parnassius</taxon>
    </lineage>
</organism>
<evidence type="ECO:0000256" key="1">
    <source>
        <dbReference type="SAM" id="MobiDB-lite"/>
    </source>
</evidence>
<sequence length="131" mass="14782">MNRLLLNCTDIEARDAEVSGRVRTSFRKAFTMASKRRWIKSVNIADDLASDIINDWLQEDDLLGEDEEIGDGGGYAAECIREPHSDDEDVDYIVSDHDTDSECSETEEQDSNLDNLPSSSDMYELLCLLEV</sequence>
<feature type="region of interest" description="Disordered" evidence="1">
    <location>
        <begin position="98"/>
        <end position="117"/>
    </location>
</feature>
<gene>
    <name evidence="2" type="ORF">PAPOLLO_LOCUS10450</name>
</gene>
<reference evidence="2" key="1">
    <citation type="submission" date="2021-04" db="EMBL/GenBank/DDBJ databases">
        <authorList>
            <person name="Tunstrom K."/>
        </authorList>
    </citation>
    <scope>NUCLEOTIDE SEQUENCE</scope>
</reference>
<accession>A0A8S3WTY6</accession>
<keyword evidence="3" id="KW-1185">Reference proteome</keyword>
<protein>
    <submittedName>
        <fullName evidence="2">(apollo) hypothetical protein</fullName>
    </submittedName>
</protein>
<name>A0A8S3WTY6_PARAO</name>
<proteinExistence type="predicted"/>
<comment type="caution">
    <text evidence="2">The sequence shown here is derived from an EMBL/GenBank/DDBJ whole genome shotgun (WGS) entry which is preliminary data.</text>
</comment>
<feature type="compositionally biased region" description="Acidic residues" evidence="1">
    <location>
        <begin position="101"/>
        <end position="111"/>
    </location>
</feature>
<dbReference type="OrthoDB" id="7507679at2759"/>